<dbReference type="PROSITE" id="PS50894">
    <property type="entry name" value="HPT"/>
    <property type="match status" value="1"/>
</dbReference>
<dbReference type="Gene3D" id="1.20.120.160">
    <property type="entry name" value="HPT domain"/>
    <property type="match status" value="1"/>
</dbReference>
<organism evidence="3 4">
    <name type="scientific">Winogradskyella rapida</name>
    <dbReference type="NCBI Taxonomy" id="549701"/>
    <lineage>
        <taxon>Bacteria</taxon>
        <taxon>Pseudomonadati</taxon>
        <taxon>Bacteroidota</taxon>
        <taxon>Flavobacteriia</taxon>
        <taxon>Flavobacteriales</taxon>
        <taxon>Flavobacteriaceae</taxon>
        <taxon>Winogradskyella</taxon>
    </lineage>
</organism>
<feature type="domain" description="HPt" evidence="2">
    <location>
        <begin position="16"/>
        <end position="105"/>
    </location>
</feature>
<dbReference type="InterPro" id="IPR008207">
    <property type="entry name" value="Sig_transdc_His_kin_Hpt_dom"/>
</dbReference>
<comment type="caution">
    <text evidence="3">The sequence shown here is derived from an EMBL/GenBank/DDBJ whole genome shotgun (WGS) entry which is preliminary data.</text>
</comment>
<accession>A0ABW3KWB2</accession>
<keyword evidence="4" id="KW-1185">Reference proteome</keyword>
<keyword evidence="1" id="KW-0597">Phosphoprotein</keyword>
<evidence type="ECO:0000313" key="4">
    <source>
        <dbReference type="Proteomes" id="UP001597086"/>
    </source>
</evidence>
<dbReference type="Proteomes" id="UP001597086">
    <property type="component" value="Unassembled WGS sequence"/>
</dbReference>
<evidence type="ECO:0000313" key="3">
    <source>
        <dbReference type="EMBL" id="MFD1017346.1"/>
    </source>
</evidence>
<dbReference type="RefSeq" id="WP_386118961.1">
    <property type="nucleotide sequence ID" value="NZ_JBHTKM010000063.1"/>
</dbReference>
<dbReference type="EMBL" id="JBHTKM010000063">
    <property type="protein sequence ID" value="MFD1017346.1"/>
    <property type="molecule type" value="Genomic_DNA"/>
</dbReference>
<protein>
    <submittedName>
        <fullName evidence="3">Hpt domain-containing protein</fullName>
    </submittedName>
</protein>
<dbReference type="SUPFAM" id="SSF47226">
    <property type="entry name" value="Histidine-containing phosphotransfer domain, HPT domain"/>
    <property type="match status" value="1"/>
</dbReference>
<feature type="modified residue" description="Phosphohistidine" evidence="1">
    <location>
        <position position="55"/>
    </location>
</feature>
<gene>
    <name evidence="3" type="ORF">ACFQ13_15570</name>
</gene>
<reference evidence="4" key="1">
    <citation type="journal article" date="2019" name="Int. J. Syst. Evol. Microbiol.">
        <title>The Global Catalogue of Microorganisms (GCM) 10K type strain sequencing project: providing services to taxonomists for standard genome sequencing and annotation.</title>
        <authorList>
            <consortium name="The Broad Institute Genomics Platform"/>
            <consortium name="The Broad Institute Genome Sequencing Center for Infectious Disease"/>
            <person name="Wu L."/>
            <person name="Ma J."/>
        </authorList>
    </citation>
    <scope>NUCLEOTIDE SEQUENCE [LARGE SCALE GENOMIC DNA]</scope>
    <source>
        <strain evidence="4">CCUG 56098</strain>
    </source>
</reference>
<name>A0ABW3KWB2_9FLAO</name>
<evidence type="ECO:0000256" key="1">
    <source>
        <dbReference type="PROSITE-ProRule" id="PRU00110"/>
    </source>
</evidence>
<dbReference type="InterPro" id="IPR036641">
    <property type="entry name" value="HPT_dom_sf"/>
</dbReference>
<proteinExistence type="predicted"/>
<sequence>MEQPNLSYIHSMSGGDKDFEQKLINIINEEFPQEKEIYYANIAAKNYKLTADNVHKLKHKISILGLEKSYETAVAFENNLLEGRTTLQEEFESILTTMTNYLQQL</sequence>
<evidence type="ECO:0000259" key="2">
    <source>
        <dbReference type="PROSITE" id="PS50894"/>
    </source>
</evidence>